<dbReference type="EMBL" id="AMZH03027602">
    <property type="protein sequence ID" value="RRT34081.1"/>
    <property type="molecule type" value="Genomic_DNA"/>
</dbReference>
<sequence length="51" mass="4988">GAWPQPATPLQGGLGCGRLPLAAGLAVGGRPCKGAGRSWPPLILTVLAVNA</sequence>
<feature type="non-terminal residue" evidence="1">
    <location>
        <position position="1"/>
    </location>
</feature>
<evidence type="ECO:0000313" key="2">
    <source>
        <dbReference type="Proteomes" id="UP000287651"/>
    </source>
</evidence>
<protein>
    <submittedName>
        <fullName evidence="1">Uncharacterized protein</fullName>
    </submittedName>
</protein>
<dbReference type="Proteomes" id="UP000287651">
    <property type="component" value="Unassembled WGS sequence"/>
</dbReference>
<organism evidence="1 2">
    <name type="scientific">Ensete ventricosum</name>
    <name type="common">Abyssinian banana</name>
    <name type="synonym">Musa ensete</name>
    <dbReference type="NCBI Taxonomy" id="4639"/>
    <lineage>
        <taxon>Eukaryota</taxon>
        <taxon>Viridiplantae</taxon>
        <taxon>Streptophyta</taxon>
        <taxon>Embryophyta</taxon>
        <taxon>Tracheophyta</taxon>
        <taxon>Spermatophyta</taxon>
        <taxon>Magnoliopsida</taxon>
        <taxon>Liliopsida</taxon>
        <taxon>Zingiberales</taxon>
        <taxon>Musaceae</taxon>
        <taxon>Ensete</taxon>
    </lineage>
</organism>
<name>A0A426X3N1_ENSVE</name>
<gene>
    <name evidence="1" type="ORF">B296_00058259</name>
</gene>
<evidence type="ECO:0000313" key="1">
    <source>
        <dbReference type="EMBL" id="RRT34081.1"/>
    </source>
</evidence>
<comment type="caution">
    <text evidence="1">The sequence shown here is derived from an EMBL/GenBank/DDBJ whole genome shotgun (WGS) entry which is preliminary data.</text>
</comment>
<proteinExistence type="predicted"/>
<accession>A0A426X3N1</accession>
<reference evidence="1 2" key="1">
    <citation type="journal article" date="2014" name="Agronomy (Basel)">
        <title>A Draft Genome Sequence for Ensete ventricosum, the Drought-Tolerant Tree Against Hunger.</title>
        <authorList>
            <person name="Harrison J."/>
            <person name="Moore K.A."/>
            <person name="Paszkiewicz K."/>
            <person name="Jones T."/>
            <person name="Grant M."/>
            <person name="Ambacheew D."/>
            <person name="Muzemil S."/>
            <person name="Studholme D.J."/>
        </authorList>
    </citation>
    <scope>NUCLEOTIDE SEQUENCE [LARGE SCALE GENOMIC DNA]</scope>
</reference>
<dbReference type="AlphaFoldDB" id="A0A426X3N1"/>